<dbReference type="Gene3D" id="2.60.40.10">
    <property type="entry name" value="Immunoglobulins"/>
    <property type="match status" value="1"/>
</dbReference>
<dbReference type="InterPro" id="IPR008454">
    <property type="entry name" value="Collagen-bd_Cna-like_B-typ_dom"/>
</dbReference>
<keyword evidence="2" id="KW-0134">Cell wall</keyword>
<evidence type="ECO:0000259" key="10">
    <source>
        <dbReference type="Pfam" id="PF05738"/>
    </source>
</evidence>
<feature type="domain" description="CNA-B" evidence="10">
    <location>
        <begin position="610"/>
        <end position="691"/>
    </location>
</feature>
<name>A0A0R2HI81_9FIRM</name>
<proteinExistence type="predicted"/>
<dbReference type="Gene3D" id="2.60.40.1140">
    <property type="entry name" value="Collagen-binding surface protein Cna, B-type domain"/>
    <property type="match status" value="4"/>
</dbReference>
<feature type="domain" description="Collagen binding" evidence="9">
    <location>
        <begin position="184"/>
        <end position="312"/>
    </location>
</feature>
<evidence type="ECO:0000313" key="13">
    <source>
        <dbReference type="EMBL" id="KRN50021.1"/>
    </source>
</evidence>
<dbReference type="Pfam" id="PF05737">
    <property type="entry name" value="Collagen_bind"/>
    <property type="match status" value="1"/>
</dbReference>
<feature type="compositionally biased region" description="Basic and acidic residues" evidence="6">
    <location>
        <begin position="306"/>
        <end position="315"/>
    </location>
</feature>
<feature type="compositionally biased region" description="Polar residues" evidence="6">
    <location>
        <begin position="321"/>
        <end position="330"/>
    </location>
</feature>
<keyword evidence="14" id="KW-1185">Reference proteome</keyword>
<dbReference type="InterPro" id="IPR041033">
    <property type="entry name" value="SpaA_PFL_dom_1"/>
</dbReference>
<feature type="domain" description="CNA-B" evidence="10">
    <location>
        <begin position="519"/>
        <end position="603"/>
    </location>
</feature>
<keyword evidence="4 8" id="KW-0732">Signal</keyword>
<accession>A0A0R2HI81</accession>
<evidence type="ECO:0000256" key="8">
    <source>
        <dbReference type="SAM" id="SignalP"/>
    </source>
</evidence>
<protein>
    <submittedName>
        <fullName evidence="13">LPXTG-motif cell wall anchor domain-containing protein</fullName>
    </submittedName>
</protein>
<dbReference type="InterPro" id="IPR008966">
    <property type="entry name" value="Adhesion_dom_sf"/>
</dbReference>
<sequence>MNKKLKIIFVSLIAILMTIGNVTAAKAADATEKTDIKITDFTITDYYEKEKDSYAYNETLRLHLTWDASAYGDDLKEGDYFNVTLPDNFKFPVGHSATHFDVLSPDGAVVAKAVVSPGEKNGGSVKVTFTDYVNNHQNIKGTLNLQATFSDVTHNEENTFKVLVGTNTYTTNVNVSGPVGINDEFVAKWGQAIDTDENAVQWIVRINHMKNNLENVVITDRLSADNDDIGSMKYIRDSFKMWEVTYHENGGVVDWGEPISLTDRVTFENNDTEFTINLKDLNLGNKQYRLEYKTTYEPGKRLRNNVELETTEKTKHTTSSYKDASSSGTGQGDLNNKIKIVKVDADDNESKLAGAKFKLTRVSDGKEYEFTTDAQGEAVSEKLVAGEYKIKEITAPVGYELDSKEYSVTVKDGEATIQTVTNVPLKINIPVEKKWIGKQADSITVHLYADGKDTGKTVVLNADNNWKDEFKDVRQYDTSGNEIEYTVKEDKLENYSSKVTKDSNGGFIITNTNTETIDIPVTKTWVGKPTDSVTVKLLADGKDSGKTLTLTESDNWKGTFEKLNKYDEKDGHEVNYTIEEVEINGYTTGISGSAENGFTITNTISGKVSIPVTKIWKGEAASEVQIILYANGEEVETKTLSKDNDWQYTFKDLEKYQDGKEITYTVEEKEVAGYTSSKTGDIESGIIFTNTKTGKTIVEGKKVWNDKDNQSGKRPEEITVNLLANGKVVQSATVSEKLNWQFSFENLDKYDEEGQEITYSVNEEEVEDYSSRITGDTKNGFTITNTYQGEETPTKTIKVVKTGDETKLMKLTLSAVLSLAVLIFIVLMKYTMKF</sequence>
<feature type="domain" description="SpaA-like prealbumin fold" evidence="11">
    <location>
        <begin position="337"/>
        <end position="421"/>
    </location>
</feature>
<feature type="domain" description="SDR-like Ig" evidence="12">
    <location>
        <begin position="57"/>
        <end position="151"/>
    </location>
</feature>
<dbReference type="InterPro" id="IPR041171">
    <property type="entry name" value="SDR_Ig"/>
</dbReference>
<keyword evidence="3" id="KW-0964">Secreted</keyword>
<evidence type="ECO:0000313" key="14">
    <source>
        <dbReference type="Proteomes" id="UP000051841"/>
    </source>
</evidence>
<evidence type="ECO:0000256" key="5">
    <source>
        <dbReference type="ARBA" id="ARBA00023088"/>
    </source>
</evidence>
<keyword evidence="7" id="KW-0812">Transmembrane</keyword>
<evidence type="ECO:0000256" key="3">
    <source>
        <dbReference type="ARBA" id="ARBA00022525"/>
    </source>
</evidence>
<organism evidence="13 14">
    <name type="scientific">Kandleria vitulina DSM 20405</name>
    <dbReference type="NCBI Taxonomy" id="1410657"/>
    <lineage>
        <taxon>Bacteria</taxon>
        <taxon>Bacillati</taxon>
        <taxon>Bacillota</taxon>
        <taxon>Erysipelotrichia</taxon>
        <taxon>Erysipelotrichales</taxon>
        <taxon>Coprobacillaceae</taxon>
        <taxon>Kandleria</taxon>
    </lineage>
</organism>
<keyword evidence="5" id="KW-0572">Peptidoglycan-anchor</keyword>
<dbReference type="PATRIC" id="fig|1410657.5.peg.493"/>
<dbReference type="InterPro" id="IPR011252">
    <property type="entry name" value="Fibrogen-bd_dom1"/>
</dbReference>
<dbReference type="Gene3D" id="2.60.40.1280">
    <property type="match status" value="1"/>
</dbReference>
<comment type="subcellular location">
    <subcellularLocation>
        <location evidence="1">Secreted</location>
        <location evidence="1">Cell wall</location>
        <topology evidence="1">Peptidoglycan-anchor</topology>
    </subcellularLocation>
</comment>
<feature type="chain" id="PRO_5006417757" evidence="8">
    <location>
        <begin position="28"/>
        <end position="834"/>
    </location>
</feature>
<dbReference type="InterPro" id="IPR013783">
    <property type="entry name" value="Ig-like_fold"/>
</dbReference>
<evidence type="ECO:0000259" key="11">
    <source>
        <dbReference type="Pfam" id="PF17802"/>
    </source>
</evidence>
<feature type="signal peptide" evidence="8">
    <location>
        <begin position="1"/>
        <end position="27"/>
    </location>
</feature>
<feature type="transmembrane region" description="Helical" evidence="7">
    <location>
        <begin position="808"/>
        <end position="828"/>
    </location>
</feature>
<dbReference type="Pfam" id="PF17961">
    <property type="entry name" value="Big_8"/>
    <property type="match status" value="1"/>
</dbReference>
<dbReference type="AlphaFoldDB" id="A0A0R2HI81"/>
<dbReference type="CDD" id="cd00222">
    <property type="entry name" value="CollagenBindB"/>
    <property type="match status" value="4"/>
</dbReference>
<dbReference type="Gene3D" id="2.60.40.740">
    <property type="match status" value="1"/>
</dbReference>
<keyword evidence="7" id="KW-1133">Transmembrane helix</keyword>
<feature type="domain" description="CNA-B" evidence="10">
    <location>
        <begin position="429"/>
        <end position="512"/>
    </location>
</feature>
<dbReference type="GO" id="GO:0005518">
    <property type="term" value="F:collagen binding"/>
    <property type="evidence" value="ECO:0007669"/>
    <property type="project" value="InterPro"/>
</dbReference>
<dbReference type="SUPFAM" id="SSF49401">
    <property type="entry name" value="Bacterial adhesins"/>
    <property type="match status" value="2"/>
</dbReference>
<evidence type="ECO:0000256" key="1">
    <source>
        <dbReference type="ARBA" id="ARBA00004168"/>
    </source>
</evidence>
<evidence type="ECO:0000256" key="4">
    <source>
        <dbReference type="ARBA" id="ARBA00022729"/>
    </source>
</evidence>
<keyword evidence="7" id="KW-0472">Membrane</keyword>
<comment type="caution">
    <text evidence="13">The sequence shown here is derived from an EMBL/GenBank/DDBJ whole genome shotgun (WGS) entry which is preliminary data.</text>
</comment>
<gene>
    <name evidence="13" type="ORF">IV49_GL000466</name>
</gene>
<evidence type="ECO:0000256" key="2">
    <source>
        <dbReference type="ARBA" id="ARBA00022512"/>
    </source>
</evidence>
<dbReference type="SUPFAM" id="SSF49478">
    <property type="entry name" value="Cna protein B-type domain"/>
    <property type="match status" value="5"/>
</dbReference>
<feature type="region of interest" description="Disordered" evidence="6">
    <location>
        <begin position="306"/>
        <end position="330"/>
    </location>
</feature>
<dbReference type="GO" id="GO:0007155">
    <property type="term" value="P:cell adhesion"/>
    <property type="evidence" value="ECO:0007669"/>
    <property type="project" value="InterPro"/>
</dbReference>
<dbReference type="EMBL" id="JQBL01000015">
    <property type="protein sequence ID" value="KRN50021.1"/>
    <property type="molecule type" value="Genomic_DNA"/>
</dbReference>
<dbReference type="Proteomes" id="UP000051841">
    <property type="component" value="Unassembled WGS sequence"/>
</dbReference>
<dbReference type="RefSeq" id="WP_051654399.1">
    <property type="nucleotide sequence ID" value="NZ_JNKN01000014.1"/>
</dbReference>
<evidence type="ECO:0000259" key="9">
    <source>
        <dbReference type="Pfam" id="PF05737"/>
    </source>
</evidence>
<evidence type="ECO:0000256" key="7">
    <source>
        <dbReference type="SAM" id="Phobius"/>
    </source>
</evidence>
<dbReference type="Pfam" id="PF17802">
    <property type="entry name" value="SpaA"/>
    <property type="match status" value="1"/>
</dbReference>
<dbReference type="Pfam" id="PF05738">
    <property type="entry name" value="Cna_B"/>
    <property type="match status" value="4"/>
</dbReference>
<feature type="domain" description="CNA-B" evidence="10">
    <location>
        <begin position="698"/>
        <end position="786"/>
    </location>
</feature>
<evidence type="ECO:0000259" key="12">
    <source>
        <dbReference type="Pfam" id="PF17961"/>
    </source>
</evidence>
<dbReference type="InterPro" id="IPR008456">
    <property type="entry name" value="Collagen-bd_dom"/>
</dbReference>
<evidence type="ECO:0000256" key="6">
    <source>
        <dbReference type="SAM" id="MobiDB-lite"/>
    </source>
</evidence>
<reference evidence="13 14" key="1">
    <citation type="journal article" date="2015" name="Genome Announc.">
        <title>Expanding the biotechnology potential of lactobacilli through comparative genomics of 213 strains and associated genera.</title>
        <authorList>
            <person name="Sun Z."/>
            <person name="Harris H.M."/>
            <person name="McCann A."/>
            <person name="Guo C."/>
            <person name="Argimon S."/>
            <person name="Zhang W."/>
            <person name="Yang X."/>
            <person name="Jeffery I.B."/>
            <person name="Cooney J.C."/>
            <person name="Kagawa T.F."/>
            <person name="Liu W."/>
            <person name="Song Y."/>
            <person name="Salvetti E."/>
            <person name="Wrobel A."/>
            <person name="Rasinkangas P."/>
            <person name="Parkhill J."/>
            <person name="Rea M.C."/>
            <person name="O'Sullivan O."/>
            <person name="Ritari J."/>
            <person name="Douillard F.P."/>
            <person name="Paul Ross R."/>
            <person name="Yang R."/>
            <person name="Briner A.E."/>
            <person name="Felis G.E."/>
            <person name="de Vos W.M."/>
            <person name="Barrangou R."/>
            <person name="Klaenhammer T.R."/>
            <person name="Caufield P.W."/>
            <person name="Cui Y."/>
            <person name="Zhang H."/>
            <person name="O'Toole P.W."/>
        </authorList>
    </citation>
    <scope>NUCLEOTIDE SEQUENCE [LARGE SCALE GENOMIC DNA]</scope>
    <source>
        <strain evidence="13 14">DSM 20405</strain>
    </source>
</reference>